<reference evidence="3 4" key="1">
    <citation type="submission" date="2024-01" db="EMBL/GenBank/DDBJ databases">
        <title>The complete chloroplast genome sequence of Lithospermum erythrorhizon: insights into the phylogenetic relationship among Boraginaceae species and the maternal lineages of purple gromwells.</title>
        <authorList>
            <person name="Okada T."/>
            <person name="Watanabe K."/>
        </authorList>
    </citation>
    <scope>NUCLEOTIDE SEQUENCE [LARGE SCALE GENOMIC DNA]</scope>
</reference>
<name>A0AAV3NKQ6_LITER</name>
<keyword evidence="4" id="KW-1185">Reference proteome</keyword>
<dbReference type="GO" id="GO:0016740">
    <property type="term" value="F:transferase activity"/>
    <property type="evidence" value="ECO:0007669"/>
    <property type="project" value="UniProtKB-KW"/>
</dbReference>
<organism evidence="3 4">
    <name type="scientific">Lithospermum erythrorhizon</name>
    <name type="common">Purple gromwell</name>
    <name type="synonym">Lithospermum officinale var. erythrorhizon</name>
    <dbReference type="NCBI Taxonomy" id="34254"/>
    <lineage>
        <taxon>Eukaryota</taxon>
        <taxon>Viridiplantae</taxon>
        <taxon>Streptophyta</taxon>
        <taxon>Embryophyta</taxon>
        <taxon>Tracheophyta</taxon>
        <taxon>Spermatophyta</taxon>
        <taxon>Magnoliopsida</taxon>
        <taxon>eudicotyledons</taxon>
        <taxon>Gunneridae</taxon>
        <taxon>Pentapetalae</taxon>
        <taxon>asterids</taxon>
        <taxon>lamiids</taxon>
        <taxon>Boraginales</taxon>
        <taxon>Boraginaceae</taxon>
        <taxon>Boraginoideae</taxon>
        <taxon>Lithospermeae</taxon>
        <taxon>Lithospermum</taxon>
    </lineage>
</organism>
<sequence length="243" mass="27406">MLLSASCSLKFTVTRKNIELVRPAKPTPHECKLLSDIDDQESLWIHLPTIQFYRRRDPSLERKDPVKVIRDSLAQALVFYYPLAGRLRELPGRKLMVECTGEGVLFIEADAYVKLEEVGEDGIHPPYIPCLDQLIYDVPGSSGIVNSPLMLIQVTRLICGGFILAIRFNHTILDGFGLLQFISHYCHERNRKRHNCPLGSPWVLVPISLPTEAMEIFEEQLGMMLNNGDKFDTGSNGSVRSAL</sequence>
<accession>A0AAV3NKQ6</accession>
<evidence type="ECO:0000313" key="3">
    <source>
        <dbReference type="EMBL" id="GAA0138348.1"/>
    </source>
</evidence>
<dbReference type="InterPro" id="IPR050898">
    <property type="entry name" value="Plant_acyltransferase"/>
</dbReference>
<comment type="caution">
    <text evidence="3">The sequence shown here is derived from an EMBL/GenBank/DDBJ whole genome shotgun (WGS) entry which is preliminary data.</text>
</comment>
<keyword evidence="2" id="KW-0808">Transferase</keyword>
<dbReference type="Gene3D" id="3.30.559.10">
    <property type="entry name" value="Chloramphenicol acetyltransferase-like domain"/>
    <property type="match status" value="1"/>
</dbReference>
<protein>
    <submittedName>
        <fullName evidence="3">Acetyltransferase</fullName>
    </submittedName>
</protein>
<evidence type="ECO:0000313" key="4">
    <source>
        <dbReference type="Proteomes" id="UP001454036"/>
    </source>
</evidence>
<comment type="similarity">
    <text evidence="1">Belongs to the plant acyltransferase family.</text>
</comment>
<dbReference type="InterPro" id="IPR023213">
    <property type="entry name" value="CAT-like_dom_sf"/>
</dbReference>
<dbReference type="PANTHER" id="PTHR31147:SF66">
    <property type="entry name" value="OS05G0315700 PROTEIN"/>
    <property type="match status" value="1"/>
</dbReference>
<evidence type="ECO:0000256" key="1">
    <source>
        <dbReference type="ARBA" id="ARBA00009861"/>
    </source>
</evidence>
<proteinExistence type="inferred from homology"/>
<dbReference type="Pfam" id="PF02458">
    <property type="entry name" value="Transferase"/>
    <property type="match status" value="1"/>
</dbReference>
<dbReference type="AlphaFoldDB" id="A0AAV3NKQ6"/>
<gene>
    <name evidence="3" type="ORF">LIER_00108</name>
</gene>
<evidence type="ECO:0000256" key="2">
    <source>
        <dbReference type="ARBA" id="ARBA00022679"/>
    </source>
</evidence>
<dbReference type="EMBL" id="BAABME010000007">
    <property type="protein sequence ID" value="GAA0138348.1"/>
    <property type="molecule type" value="Genomic_DNA"/>
</dbReference>
<dbReference type="PANTHER" id="PTHR31147">
    <property type="entry name" value="ACYL TRANSFERASE 4"/>
    <property type="match status" value="1"/>
</dbReference>
<dbReference type="Proteomes" id="UP001454036">
    <property type="component" value="Unassembled WGS sequence"/>
</dbReference>